<reference evidence="1 2" key="1">
    <citation type="submission" date="2024-05" db="EMBL/GenBank/DDBJ databases">
        <title>The nuclear and mitochondrial genome assemblies of Tetragonisca angustula (Apidae: Meliponini), a tiny yet remarkable pollinator in the Neotropics.</title>
        <authorList>
            <person name="Ferrari R."/>
            <person name="Ricardo P.C."/>
            <person name="Dias F.C."/>
            <person name="Araujo N.S."/>
            <person name="Soares D.O."/>
            <person name="Zhou Q.-S."/>
            <person name="Zhu C.-D."/>
            <person name="Coutinho L."/>
            <person name="Airas M.C."/>
            <person name="Batista T.M."/>
        </authorList>
    </citation>
    <scope>NUCLEOTIDE SEQUENCE [LARGE SCALE GENOMIC DNA]</scope>
    <source>
        <strain evidence="1">ASF017062</strain>
        <tissue evidence="1">Abdomen</tissue>
    </source>
</reference>
<dbReference type="Proteomes" id="UP001432146">
    <property type="component" value="Unassembled WGS sequence"/>
</dbReference>
<evidence type="ECO:0000313" key="2">
    <source>
        <dbReference type="Proteomes" id="UP001432146"/>
    </source>
</evidence>
<comment type="caution">
    <text evidence="1">The sequence shown here is derived from an EMBL/GenBank/DDBJ whole genome shotgun (WGS) entry which is preliminary data.</text>
</comment>
<dbReference type="EMBL" id="JAWNGG020000201">
    <property type="protein sequence ID" value="KAK9296909.1"/>
    <property type="molecule type" value="Genomic_DNA"/>
</dbReference>
<protein>
    <submittedName>
        <fullName evidence="1">Uncharacterized protein</fullName>
    </submittedName>
</protein>
<evidence type="ECO:0000313" key="1">
    <source>
        <dbReference type="EMBL" id="KAK9296909.1"/>
    </source>
</evidence>
<accession>A0AAW0ZHU7</accession>
<organism evidence="1 2">
    <name type="scientific">Tetragonisca angustula</name>
    <dbReference type="NCBI Taxonomy" id="166442"/>
    <lineage>
        <taxon>Eukaryota</taxon>
        <taxon>Metazoa</taxon>
        <taxon>Ecdysozoa</taxon>
        <taxon>Arthropoda</taxon>
        <taxon>Hexapoda</taxon>
        <taxon>Insecta</taxon>
        <taxon>Pterygota</taxon>
        <taxon>Neoptera</taxon>
        <taxon>Endopterygota</taxon>
        <taxon>Hymenoptera</taxon>
        <taxon>Apocrita</taxon>
        <taxon>Aculeata</taxon>
        <taxon>Apoidea</taxon>
        <taxon>Anthophila</taxon>
        <taxon>Apidae</taxon>
        <taxon>Tetragonisca</taxon>
    </lineage>
</organism>
<dbReference type="AlphaFoldDB" id="A0AAW0ZHU7"/>
<keyword evidence="2" id="KW-1185">Reference proteome</keyword>
<proteinExistence type="predicted"/>
<sequence length="73" mass="7845">MALQGHLLQFNLNHSAKAQDFFTQTMAECNIGLVAAAEPYRIPDCPVRVGNELGSIAIARKGTLSQSTFQGVP</sequence>
<gene>
    <name evidence="1" type="ORF">QLX08_009219</name>
</gene>
<name>A0AAW0ZHU7_9HYME</name>